<gene>
    <name evidence="1" type="ORF">UREG_06890</name>
</gene>
<dbReference type="EMBL" id="CH476618">
    <property type="protein sequence ID" value="EEP82025.1"/>
    <property type="molecule type" value="Genomic_DNA"/>
</dbReference>
<dbReference type="SUPFAM" id="SSF50494">
    <property type="entry name" value="Trypsin-like serine proteases"/>
    <property type="match status" value="1"/>
</dbReference>
<reference evidence="2" key="1">
    <citation type="journal article" date="2009" name="Genome Res.">
        <title>Comparative genomic analyses of the human fungal pathogens Coccidioides and their relatives.</title>
        <authorList>
            <person name="Sharpton T.J."/>
            <person name="Stajich J.E."/>
            <person name="Rounsley S.D."/>
            <person name="Gardner M.J."/>
            <person name="Wortman J.R."/>
            <person name="Jordar V.S."/>
            <person name="Maiti R."/>
            <person name="Kodira C.D."/>
            <person name="Neafsey D.E."/>
            <person name="Zeng Q."/>
            <person name="Hung C.-Y."/>
            <person name="McMahan C."/>
            <person name="Muszewska A."/>
            <person name="Grynberg M."/>
            <person name="Mandel M.A."/>
            <person name="Kellner E.M."/>
            <person name="Barker B.M."/>
            <person name="Galgiani J.N."/>
            <person name="Orbach M.J."/>
            <person name="Kirkland T.N."/>
            <person name="Cole G.T."/>
            <person name="Henn M.R."/>
            <person name="Birren B.W."/>
            <person name="Taylor J.W."/>
        </authorList>
    </citation>
    <scope>NUCLEOTIDE SEQUENCE [LARGE SCALE GENOMIC DNA]</scope>
    <source>
        <strain evidence="2">UAMH 1704</strain>
    </source>
</reference>
<organism evidence="1 2">
    <name type="scientific">Uncinocarpus reesii (strain UAMH 1704)</name>
    <dbReference type="NCBI Taxonomy" id="336963"/>
    <lineage>
        <taxon>Eukaryota</taxon>
        <taxon>Fungi</taxon>
        <taxon>Dikarya</taxon>
        <taxon>Ascomycota</taxon>
        <taxon>Pezizomycotina</taxon>
        <taxon>Eurotiomycetes</taxon>
        <taxon>Eurotiomycetidae</taxon>
        <taxon>Onygenales</taxon>
        <taxon>Onygenaceae</taxon>
        <taxon>Uncinocarpus</taxon>
    </lineage>
</organism>
<dbReference type="InterPro" id="IPR043504">
    <property type="entry name" value="Peptidase_S1_PA_chymotrypsin"/>
</dbReference>
<dbReference type="VEuPathDB" id="FungiDB:UREG_06890"/>
<dbReference type="InterPro" id="IPR009003">
    <property type="entry name" value="Peptidase_S1_PA"/>
</dbReference>
<keyword evidence="2" id="KW-1185">Reference proteome</keyword>
<protein>
    <submittedName>
        <fullName evidence="1">Uncharacterized protein</fullName>
    </submittedName>
</protein>
<dbReference type="Proteomes" id="UP000002058">
    <property type="component" value="Unassembled WGS sequence"/>
</dbReference>
<dbReference type="Gene3D" id="2.40.10.10">
    <property type="entry name" value="Trypsin-like serine proteases"/>
    <property type="match status" value="1"/>
</dbReference>
<evidence type="ECO:0000313" key="1">
    <source>
        <dbReference type="EMBL" id="EEP82025.1"/>
    </source>
</evidence>
<dbReference type="OMA" id="TTIRMGS"/>
<dbReference type="STRING" id="336963.C4JWE8"/>
<name>C4JWE8_UNCRE</name>
<dbReference type="RefSeq" id="XP_002583923.1">
    <property type="nucleotide sequence ID" value="XM_002583877.1"/>
</dbReference>
<dbReference type="InParanoid" id="C4JWE8"/>
<proteinExistence type="predicted"/>
<dbReference type="AlphaFoldDB" id="C4JWE8"/>
<dbReference type="OrthoDB" id="5424209at2759"/>
<dbReference type="HOGENOM" id="CLU_020547_1_0_1"/>
<dbReference type="GeneID" id="8442429"/>
<sequence length="534" mass="59764">MQDIDTRLPYRIGWPSPLPILPLKTTLIEGDYRNSPEDDPELGGGVVYLEDEDLTYIKCLASMWRILDRHAVQAKSLELAFRHSLDSEPGEDSDRTLVINCKGRTGSWLHCLTDIRSCWGGKGIFKRIEFLDVDQLKAPLHCITEDDPVLQLWERDYQSKVFAIVKERNWQSIDVFRCGTASNIAECPATVLIDAYDASDATWWNDIIPNIQSQCHGWQVRLTQAYDLFRSSDNAKEPSVLRGPLGGPYGLENGSSIGPINTAAFGTLGGFIRLKLPGCDVIQFALTNHHVVRDPTLSEERKVLVSSPSIVDVDESLSAIAERIQGELEDVQNSNHPSREAEIREVKRYIEESKLLAHHIKSQAQQHGHVFSSSGVRTRDEAGCSWIMDWALVQFPSTLETSEKLRDAPMTKPAWKGREASTWSPSIRAGMRVHLKGRSSGWARGRVNGIKTTIKHRFEQDDKLVSAWAFEPGAKRGDSGSFVFVSVNGQVAGVYFGGSKGKRMGFFIPMDLIIQDIEEVTKGKVVWPQKSTME</sequence>
<dbReference type="eggNOG" id="ENOG502SKD3">
    <property type="taxonomic scope" value="Eukaryota"/>
</dbReference>
<dbReference type="KEGG" id="ure:UREG_06890"/>
<evidence type="ECO:0000313" key="2">
    <source>
        <dbReference type="Proteomes" id="UP000002058"/>
    </source>
</evidence>
<accession>C4JWE8</accession>